<reference evidence="1 2" key="1">
    <citation type="submission" date="2019-03" db="EMBL/GenBank/DDBJ databases">
        <title>Genomic Encyclopedia of Type Strains, Phase IV (KMG-IV): sequencing the most valuable type-strain genomes for metagenomic binning, comparative biology and taxonomic classification.</title>
        <authorList>
            <person name="Goeker M."/>
        </authorList>
    </citation>
    <scope>NUCLEOTIDE SEQUENCE [LARGE SCALE GENOMIC DNA]</scope>
    <source>
        <strain evidence="1 2">DSM 2781</strain>
    </source>
</reference>
<evidence type="ECO:0000313" key="1">
    <source>
        <dbReference type="EMBL" id="TCP19952.1"/>
    </source>
</evidence>
<dbReference type="Proteomes" id="UP000295733">
    <property type="component" value="Unassembled WGS sequence"/>
</dbReference>
<organism evidence="1 2">
    <name type="scientific">Rhodovulum adriaticum</name>
    <name type="common">Rhodopseudomonas adriatica</name>
    <dbReference type="NCBI Taxonomy" id="35804"/>
    <lineage>
        <taxon>Bacteria</taxon>
        <taxon>Pseudomonadati</taxon>
        <taxon>Pseudomonadota</taxon>
        <taxon>Alphaproteobacteria</taxon>
        <taxon>Rhodobacterales</taxon>
        <taxon>Paracoccaceae</taxon>
        <taxon>Rhodovulum</taxon>
    </lineage>
</organism>
<comment type="caution">
    <text evidence="1">The sequence shown here is derived from an EMBL/GenBank/DDBJ whole genome shotgun (WGS) entry which is preliminary data.</text>
</comment>
<accession>A0A4R2NFK9</accession>
<sequence length="39" mass="4316">MALERLIDLIAEQAARELAAILAGFWSQRPHARIAIGRS</sequence>
<proteinExistence type="predicted"/>
<name>A0A4R2NFK9_RHOAD</name>
<gene>
    <name evidence="1" type="ORF">EV656_1242</name>
</gene>
<keyword evidence="2" id="KW-1185">Reference proteome</keyword>
<protein>
    <submittedName>
        <fullName evidence="1">Uncharacterized protein</fullName>
    </submittedName>
</protein>
<dbReference type="EMBL" id="SLXL01000024">
    <property type="protein sequence ID" value="TCP19952.1"/>
    <property type="molecule type" value="Genomic_DNA"/>
</dbReference>
<dbReference type="AlphaFoldDB" id="A0A4R2NFK9"/>
<evidence type="ECO:0000313" key="2">
    <source>
        <dbReference type="Proteomes" id="UP000295733"/>
    </source>
</evidence>